<organism evidence="7 8">
    <name type="scientific">Datura stramonium</name>
    <name type="common">Jimsonweed</name>
    <name type="synonym">Common thornapple</name>
    <dbReference type="NCBI Taxonomy" id="4076"/>
    <lineage>
        <taxon>Eukaryota</taxon>
        <taxon>Viridiplantae</taxon>
        <taxon>Streptophyta</taxon>
        <taxon>Embryophyta</taxon>
        <taxon>Tracheophyta</taxon>
        <taxon>Spermatophyta</taxon>
        <taxon>Magnoliopsida</taxon>
        <taxon>eudicotyledons</taxon>
        <taxon>Gunneridae</taxon>
        <taxon>Pentapetalae</taxon>
        <taxon>asterids</taxon>
        <taxon>lamiids</taxon>
        <taxon>Solanales</taxon>
        <taxon>Solanaceae</taxon>
        <taxon>Solanoideae</taxon>
        <taxon>Datureae</taxon>
        <taxon>Datura</taxon>
    </lineage>
</organism>
<feature type="transmembrane region" description="Helical" evidence="5">
    <location>
        <begin position="126"/>
        <end position="148"/>
    </location>
</feature>
<dbReference type="Proteomes" id="UP000823775">
    <property type="component" value="Unassembled WGS sequence"/>
</dbReference>
<protein>
    <recommendedName>
        <fullName evidence="6">Methyltransferase type 12 domain-containing protein</fullName>
    </recommendedName>
</protein>
<proteinExistence type="inferred from homology"/>
<name>A0ABS8RJ54_DATST</name>
<keyword evidence="3" id="KW-0808">Transferase</keyword>
<feature type="transmembrane region" description="Helical" evidence="5">
    <location>
        <begin position="168"/>
        <end position="194"/>
    </location>
</feature>
<keyword evidence="5" id="KW-0812">Transmembrane</keyword>
<reference evidence="7 8" key="1">
    <citation type="journal article" date="2021" name="BMC Genomics">
        <title>Datura genome reveals duplications of psychoactive alkaloid biosynthetic genes and high mutation rate following tissue culture.</title>
        <authorList>
            <person name="Rajewski A."/>
            <person name="Carter-House D."/>
            <person name="Stajich J."/>
            <person name="Litt A."/>
        </authorList>
    </citation>
    <scope>NUCLEOTIDE SEQUENCE [LARGE SCALE GENOMIC DNA]</scope>
    <source>
        <strain evidence="7">AR-01</strain>
    </source>
</reference>
<dbReference type="InterPro" id="IPR029063">
    <property type="entry name" value="SAM-dependent_MTases_sf"/>
</dbReference>
<comment type="similarity">
    <text evidence="1">Belongs to the methyltransferase superfamily. METL family.</text>
</comment>
<feature type="coiled-coil region" evidence="4">
    <location>
        <begin position="18"/>
        <end position="45"/>
    </location>
</feature>
<dbReference type="PANTHER" id="PTHR22809:SF8">
    <property type="entry name" value="TRNA N(3)-METHYLCYTIDINE METHYLTRANSFERASE"/>
    <property type="match status" value="1"/>
</dbReference>
<feature type="domain" description="Methyltransferase type 12" evidence="6">
    <location>
        <begin position="345"/>
        <end position="446"/>
    </location>
</feature>
<sequence>MIHFIQEPNEYKLNWRELDITYIERETVTEENNEAEEEIVTVENNEAIRRYPGNNHWVITIIYLGSFGRHRYTSTSPPALHDSANRSADLELGSNIRLLCSITMPDCVAEYFKSQLCLFWVRTQWLLYYFLGQTVILVLLRSFPNFIYNQNQKTVHISLWEFLTYPTAISGSFMYMAIATATFIMFVVFLWLYISNIVMSAGKLPAAKQLSTVLRGRFHCRLTYTSSFYLSSSKISPFLTTNRKRGGFGGLKMHAAGAPPVTVSPAKWPVNSAPHVGRSYLSIRFRTSLCSYTGNHHYSRRSQQYWDKFYKLHKNKFFKDRHYLEKDWRGYFDDEIESSNGKVVLEVGCGAGNTIFPLIATFPKLYIHACDFSPKAITLVKSHANYRAEKMNVFVCDAAKDDLCVNVMPFTVDVVTLIFTLSAVSPCKMASILENCKQVLKPNGHILLRDYAIGDSAQVKLHHRNQMISENFYFRGDGTCSFYFSEAYVSTLFQSAGFAIVDINTYCKEITNHSRNITMQRRWIRGIFGRS</sequence>
<dbReference type="InterPro" id="IPR013217">
    <property type="entry name" value="Methyltransf_12"/>
</dbReference>
<evidence type="ECO:0000256" key="1">
    <source>
        <dbReference type="ARBA" id="ARBA00009725"/>
    </source>
</evidence>
<dbReference type="InterPro" id="IPR026113">
    <property type="entry name" value="METTL2/6/8-like"/>
</dbReference>
<dbReference type="PANTHER" id="PTHR22809">
    <property type="entry name" value="METHYLTRANSFERASE-RELATED"/>
    <property type="match status" value="1"/>
</dbReference>
<keyword evidence="5" id="KW-0472">Membrane</keyword>
<accession>A0ABS8RJ54</accession>
<evidence type="ECO:0000256" key="5">
    <source>
        <dbReference type="SAM" id="Phobius"/>
    </source>
</evidence>
<gene>
    <name evidence="7" type="ORF">HAX54_016900</name>
</gene>
<comment type="caution">
    <text evidence="7">The sequence shown here is derived from an EMBL/GenBank/DDBJ whole genome shotgun (WGS) entry which is preliminary data.</text>
</comment>
<keyword evidence="4" id="KW-0175">Coiled coil</keyword>
<dbReference type="EMBL" id="JACEIK010000021">
    <property type="protein sequence ID" value="MCD7446806.1"/>
    <property type="molecule type" value="Genomic_DNA"/>
</dbReference>
<dbReference type="Pfam" id="PF08242">
    <property type="entry name" value="Methyltransf_12"/>
    <property type="match status" value="1"/>
</dbReference>
<dbReference type="Gene3D" id="3.40.50.150">
    <property type="entry name" value="Vaccinia Virus protein VP39"/>
    <property type="match status" value="1"/>
</dbReference>
<keyword evidence="5" id="KW-1133">Transmembrane helix</keyword>
<dbReference type="CDD" id="cd02440">
    <property type="entry name" value="AdoMet_MTases"/>
    <property type="match status" value="1"/>
</dbReference>
<evidence type="ECO:0000256" key="2">
    <source>
        <dbReference type="ARBA" id="ARBA00022603"/>
    </source>
</evidence>
<dbReference type="SUPFAM" id="SSF53335">
    <property type="entry name" value="S-adenosyl-L-methionine-dependent methyltransferases"/>
    <property type="match status" value="1"/>
</dbReference>
<evidence type="ECO:0000313" key="7">
    <source>
        <dbReference type="EMBL" id="MCD7446806.1"/>
    </source>
</evidence>
<evidence type="ECO:0000313" key="8">
    <source>
        <dbReference type="Proteomes" id="UP000823775"/>
    </source>
</evidence>
<evidence type="ECO:0000256" key="3">
    <source>
        <dbReference type="ARBA" id="ARBA00022679"/>
    </source>
</evidence>
<keyword evidence="2" id="KW-0489">Methyltransferase</keyword>
<evidence type="ECO:0000256" key="4">
    <source>
        <dbReference type="SAM" id="Coils"/>
    </source>
</evidence>
<evidence type="ECO:0000259" key="6">
    <source>
        <dbReference type="Pfam" id="PF08242"/>
    </source>
</evidence>
<keyword evidence="8" id="KW-1185">Reference proteome</keyword>